<feature type="compositionally biased region" description="Basic and acidic residues" evidence="1">
    <location>
        <begin position="199"/>
        <end position="218"/>
    </location>
</feature>
<dbReference type="EMBL" id="LN714483">
    <property type="protein sequence ID" value="CEL67576.1"/>
    <property type="molecule type" value="Genomic_DNA"/>
</dbReference>
<evidence type="ECO:0000256" key="1">
    <source>
        <dbReference type="SAM" id="MobiDB-lite"/>
    </source>
</evidence>
<gene>
    <name evidence="2" type="ORF">BN1204_033745</name>
</gene>
<dbReference type="InterPro" id="IPR012340">
    <property type="entry name" value="NA-bd_OB-fold"/>
</dbReference>
<protein>
    <recommendedName>
        <fullName evidence="3">CSD domain-containing protein</fullName>
    </recommendedName>
</protein>
<sequence>MELLRVTRGPLPRDVGPSLPLLLSPLSSRLLPASSFRRQARRSNRKPPDPPCTFLPAAKAALCSCSLQPQHALPSRSPPHSPSLYTSRSFFSSFLSSRVRSSESSSSSSTSSSCTSSASSEFVPSQESREVVAKRLREMWKTQRLHSVSVTLETPETTNRPSPPFSSSLGLTSITPIDDASLPCTSSSSSSSWNAVFGDTERPRGARRKEAFAARGRGDGYTPGDWGEGDIEAQKLQGMWPRVAHENASEHGFSAPGSSGRSRGTIVKVHHHRICGFIAPDDGGPHIFLHRDDCAPSSSSPSSSSSSSSPSSSPSSLFSPAGRRKARRASAAAAQGATWNAKRALLKPGQVVTFETVWDSLHNAPRAIHVAFDEDREGDAWRRT</sequence>
<name>A0A0F7UEW0_NEOCL</name>
<dbReference type="Gene3D" id="2.40.50.140">
    <property type="entry name" value="Nucleic acid-binding proteins"/>
    <property type="match status" value="1"/>
</dbReference>
<accession>A0A0F7UEW0</accession>
<evidence type="ECO:0008006" key="3">
    <source>
        <dbReference type="Google" id="ProtNLM"/>
    </source>
</evidence>
<feature type="region of interest" description="Disordered" evidence="1">
    <location>
        <begin position="288"/>
        <end position="337"/>
    </location>
</feature>
<feature type="region of interest" description="Disordered" evidence="1">
    <location>
        <begin position="151"/>
        <end position="229"/>
    </location>
</feature>
<feature type="compositionally biased region" description="Low complexity" evidence="1">
    <location>
        <begin position="296"/>
        <end position="316"/>
    </location>
</feature>
<evidence type="ECO:0000313" key="2">
    <source>
        <dbReference type="EMBL" id="CEL67576.1"/>
    </source>
</evidence>
<dbReference type="AlphaFoldDB" id="A0A0F7UEW0"/>
<organism evidence="2">
    <name type="scientific">Neospora caninum (strain Liverpool)</name>
    <dbReference type="NCBI Taxonomy" id="572307"/>
    <lineage>
        <taxon>Eukaryota</taxon>
        <taxon>Sar</taxon>
        <taxon>Alveolata</taxon>
        <taxon>Apicomplexa</taxon>
        <taxon>Conoidasida</taxon>
        <taxon>Coccidia</taxon>
        <taxon>Eucoccidiorida</taxon>
        <taxon>Eimeriorina</taxon>
        <taxon>Sarcocystidae</taxon>
        <taxon>Neospora</taxon>
    </lineage>
</organism>
<proteinExistence type="predicted"/>
<feature type="region of interest" description="Disordered" evidence="1">
    <location>
        <begin position="101"/>
        <end position="120"/>
    </location>
</feature>
<reference evidence="2" key="1">
    <citation type="journal article" date="2015" name="PLoS ONE">
        <title>Comprehensive Evaluation of Toxoplasma gondii VEG and Neospora caninum LIV Genomes with Tachyzoite Stage Transcriptome and Proteome Defines Novel Transcript Features.</title>
        <authorList>
            <person name="Ramaprasad A."/>
            <person name="Mourier T."/>
            <person name="Naeem R."/>
            <person name="Malas T.B."/>
            <person name="Moussa E."/>
            <person name="Panigrahi A."/>
            <person name="Vermont S.J."/>
            <person name="Otto T.D."/>
            <person name="Wastling J."/>
            <person name="Pain A."/>
        </authorList>
    </citation>
    <scope>NUCLEOTIDE SEQUENCE</scope>
    <source>
        <strain evidence="2">Liverpool</strain>
    </source>
</reference>
<feature type="compositionally biased region" description="Polar residues" evidence="1">
    <location>
        <begin position="151"/>
        <end position="175"/>
    </location>
</feature>